<keyword evidence="6" id="KW-0687">Ribonucleoprotein</keyword>
<dbReference type="GO" id="GO:0005739">
    <property type="term" value="C:mitochondrion"/>
    <property type="evidence" value="ECO:0007669"/>
    <property type="project" value="UniProtKB-SubCell"/>
</dbReference>
<dbReference type="Proteomes" id="UP000828390">
    <property type="component" value="Unassembled WGS sequence"/>
</dbReference>
<dbReference type="PANTHER" id="PTHR21244:SF1">
    <property type="entry name" value="SMALL RIBOSOMAL SUBUNIT PROTEIN US3M"/>
    <property type="match status" value="1"/>
</dbReference>
<reference evidence="7" key="1">
    <citation type="journal article" date="2019" name="bioRxiv">
        <title>The Genome of the Zebra Mussel, Dreissena polymorpha: A Resource for Invasive Species Research.</title>
        <authorList>
            <person name="McCartney M.A."/>
            <person name="Auch B."/>
            <person name="Kono T."/>
            <person name="Mallez S."/>
            <person name="Zhang Y."/>
            <person name="Obille A."/>
            <person name="Becker A."/>
            <person name="Abrahante J.E."/>
            <person name="Garbe J."/>
            <person name="Badalamenti J.P."/>
            <person name="Herman A."/>
            <person name="Mangelson H."/>
            <person name="Liachko I."/>
            <person name="Sullivan S."/>
            <person name="Sone E.D."/>
            <person name="Koren S."/>
            <person name="Silverstein K.A.T."/>
            <person name="Beckman K.B."/>
            <person name="Gohl D.M."/>
        </authorList>
    </citation>
    <scope>NUCLEOTIDE SEQUENCE</scope>
    <source>
        <strain evidence="7">Duluth1</strain>
        <tissue evidence="7">Whole animal</tissue>
    </source>
</reference>
<dbReference type="OrthoDB" id="5950413at2759"/>
<comment type="caution">
    <text evidence="7">The sequence shown here is derived from an EMBL/GenBank/DDBJ whole genome shotgun (WGS) entry which is preliminary data.</text>
</comment>
<accession>A0A9D4M2M0</accession>
<dbReference type="Pfam" id="PF14955">
    <property type="entry name" value="MRP-S24"/>
    <property type="match status" value="1"/>
</dbReference>
<dbReference type="EMBL" id="JAIWYP010000002">
    <property type="protein sequence ID" value="KAH3869645.1"/>
    <property type="molecule type" value="Genomic_DNA"/>
</dbReference>
<evidence type="ECO:0000256" key="6">
    <source>
        <dbReference type="ARBA" id="ARBA00023274"/>
    </source>
</evidence>
<dbReference type="PANTHER" id="PTHR21244">
    <property type="entry name" value="MITOCHONDRIAL 28S RIBOSOMAL PROTEIN S24"/>
    <property type="match status" value="1"/>
</dbReference>
<reference evidence="7" key="2">
    <citation type="submission" date="2020-11" db="EMBL/GenBank/DDBJ databases">
        <authorList>
            <person name="McCartney M.A."/>
            <person name="Auch B."/>
            <person name="Kono T."/>
            <person name="Mallez S."/>
            <person name="Becker A."/>
            <person name="Gohl D.M."/>
            <person name="Silverstein K.A.T."/>
            <person name="Koren S."/>
            <person name="Bechman K.B."/>
            <person name="Herman A."/>
            <person name="Abrahante J.E."/>
            <person name="Garbe J."/>
        </authorList>
    </citation>
    <scope>NUCLEOTIDE SEQUENCE</scope>
    <source>
        <strain evidence="7">Duluth1</strain>
        <tissue evidence="7">Whole animal</tissue>
    </source>
</reference>
<evidence type="ECO:0000313" key="8">
    <source>
        <dbReference type="Proteomes" id="UP000828390"/>
    </source>
</evidence>
<dbReference type="GO" id="GO:0005840">
    <property type="term" value="C:ribosome"/>
    <property type="evidence" value="ECO:0007669"/>
    <property type="project" value="UniProtKB-KW"/>
</dbReference>
<gene>
    <name evidence="7" type="ORF">DPMN_032814</name>
</gene>
<dbReference type="InterPro" id="IPR026146">
    <property type="entry name" value="Ribosomal_uS3m"/>
</dbReference>
<evidence type="ECO:0000256" key="3">
    <source>
        <dbReference type="ARBA" id="ARBA00022946"/>
    </source>
</evidence>
<keyword evidence="3" id="KW-0809">Transit peptide</keyword>
<keyword evidence="4" id="KW-0689">Ribosomal protein</keyword>
<evidence type="ECO:0000256" key="2">
    <source>
        <dbReference type="ARBA" id="ARBA00010761"/>
    </source>
</evidence>
<comment type="subcellular location">
    <subcellularLocation>
        <location evidence="1">Mitochondrion</location>
    </subcellularLocation>
</comment>
<evidence type="ECO:0000256" key="4">
    <source>
        <dbReference type="ARBA" id="ARBA00022980"/>
    </source>
</evidence>
<organism evidence="7 8">
    <name type="scientific">Dreissena polymorpha</name>
    <name type="common">Zebra mussel</name>
    <name type="synonym">Mytilus polymorpha</name>
    <dbReference type="NCBI Taxonomy" id="45954"/>
    <lineage>
        <taxon>Eukaryota</taxon>
        <taxon>Metazoa</taxon>
        <taxon>Spiralia</taxon>
        <taxon>Lophotrochozoa</taxon>
        <taxon>Mollusca</taxon>
        <taxon>Bivalvia</taxon>
        <taxon>Autobranchia</taxon>
        <taxon>Heteroconchia</taxon>
        <taxon>Euheterodonta</taxon>
        <taxon>Imparidentia</taxon>
        <taxon>Neoheterodontei</taxon>
        <taxon>Myida</taxon>
        <taxon>Dreissenoidea</taxon>
        <taxon>Dreissenidae</taxon>
        <taxon>Dreissena</taxon>
    </lineage>
</organism>
<dbReference type="GO" id="GO:1990904">
    <property type="term" value="C:ribonucleoprotein complex"/>
    <property type="evidence" value="ECO:0007669"/>
    <property type="project" value="UniProtKB-KW"/>
</dbReference>
<keyword evidence="5" id="KW-0496">Mitochondrion</keyword>
<dbReference type="AlphaFoldDB" id="A0A9D4M2M0"/>
<evidence type="ECO:0000256" key="5">
    <source>
        <dbReference type="ARBA" id="ARBA00023128"/>
    </source>
</evidence>
<proteinExistence type="inferred from homology"/>
<name>A0A9D4M2M0_DREPO</name>
<evidence type="ECO:0000256" key="1">
    <source>
        <dbReference type="ARBA" id="ARBA00004173"/>
    </source>
</evidence>
<protein>
    <recommendedName>
        <fullName evidence="9">Mitochondrial ribosomal protein S24</fullName>
    </recommendedName>
</protein>
<dbReference type="GO" id="GO:0006412">
    <property type="term" value="P:translation"/>
    <property type="evidence" value="ECO:0007669"/>
    <property type="project" value="TreeGrafter"/>
</dbReference>
<keyword evidence="8" id="KW-1185">Reference proteome</keyword>
<evidence type="ECO:0008006" key="9">
    <source>
        <dbReference type="Google" id="ProtNLM"/>
    </source>
</evidence>
<evidence type="ECO:0000313" key="7">
    <source>
        <dbReference type="EMBL" id="KAH3869645.1"/>
    </source>
</evidence>
<comment type="similarity">
    <text evidence="2">Belongs to the universal ribosomal protein uS3 family.</text>
</comment>
<sequence>MAALMTLRKLGSFPLTIPYVALRGISTTCTNAASVNKNRLHVRVGRFKPSKDKSIALTYDESKPPYKIGLEKAWNSWNTSNLKGETRMSETLTDDVFIQNFLKGTWGLMQASDVVIKRRHNMIHIFMHILPKRDLQPIYFLLGYSEELLSSLLKCPVKLELQSVQKPRDLIFKYI</sequence>